<dbReference type="EMBL" id="UINC01201541">
    <property type="protein sequence ID" value="SVE20924.1"/>
    <property type="molecule type" value="Genomic_DNA"/>
</dbReference>
<name>A0A383BM01_9ZZZZ</name>
<evidence type="ECO:0000313" key="1">
    <source>
        <dbReference type="EMBL" id="SVE20924.1"/>
    </source>
</evidence>
<protein>
    <submittedName>
        <fullName evidence="1">Uncharacterized protein</fullName>
    </submittedName>
</protein>
<gene>
    <name evidence="1" type="ORF">METZ01_LOCUS473778</name>
</gene>
<sequence>MQRQEQLYGGCVGLLDLAYIDGEKGVFPLENLFENLVQRVDRTVSQYAGKLDLVVSHFEIHDGFPE</sequence>
<proteinExistence type="predicted"/>
<organism evidence="1">
    <name type="scientific">marine metagenome</name>
    <dbReference type="NCBI Taxonomy" id="408172"/>
    <lineage>
        <taxon>unclassified sequences</taxon>
        <taxon>metagenomes</taxon>
        <taxon>ecological metagenomes</taxon>
    </lineage>
</organism>
<dbReference type="AlphaFoldDB" id="A0A383BM01"/>
<accession>A0A383BM01</accession>
<reference evidence="1" key="1">
    <citation type="submission" date="2018-05" db="EMBL/GenBank/DDBJ databases">
        <authorList>
            <person name="Lanie J.A."/>
            <person name="Ng W.-L."/>
            <person name="Kazmierczak K.M."/>
            <person name="Andrzejewski T.M."/>
            <person name="Davidsen T.M."/>
            <person name="Wayne K.J."/>
            <person name="Tettelin H."/>
            <person name="Glass J.I."/>
            <person name="Rusch D."/>
            <person name="Podicherti R."/>
            <person name="Tsui H.-C.T."/>
            <person name="Winkler M.E."/>
        </authorList>
    </citation>
    <scope>NUCLEOTIDE SEQUENCE</scope>
</reference>